<comment type="caution">
    <text evidence="3">The sequence shown here is derived from an EMBL/GenBank/DDBJ whole genome shotgun (WGS) entry which is preliminary data.</text>
</comment>
<dbReference type="Proteomes" id="UP000558997">
    <property type="component" value="Unassembled WGS sequence"/>
</dbReference>
<feature type="domain" description="Metallo-beta-lactamase" evidence="2">
    <location>
        <begin position="21"/>
        <end position="214"/>
    </location>
</feature>
<keyword evidence="1" id="KW-0378">Hydrolase</keyword>
<evidence type="ECO:0000256" key="1">
    <source>
        <dbReference type="ARBA" id="ARBA00022801"/>
    </source>
</evidence>
<gene>
    <name evidence="3" type="ORF">HDA44_007070</name>
</gene>
<dbReference type="PANTHER" id="PTHR43546:SF9">
    <property type="entry name" value="L-ASCORBATE-6-PHOSPHATE LACTONASE ULAG-RELATED"/>
    <property type="match status" value="1"/>
</dbReference>
<accession>A0A841DZX6</accession>
<dbReference type="RefSeq" id="WP_184841967.1">
    <property type="nucleotide sequence ID" value="NZ_BAAAVN010000012.1"/>
</dbReference>
<protein>
    <submittedName>
        <fullName evidence="3">L-ascorbate metabolism protein UlaG (Beta-lactamase superfamily)</fullName>
    </submittedName>
</protein>
<reference evidence="3 4" key="1">
    <citation type="submission" date="2020-08" db="EMBL/GenBank/DDBJ databases">
        <title>Sequencing the genomes of 1000 actinobacteria strains.</title>
        <authorList>
            <person name="Klenk H.-P."/>
        </authorList>
    </citation>
    <scope>NUCLEOTIDE SEQUENCE [LARGE SCALE GENOMIC DNA]</scope>
    <source>
        <strain evidence="3 4">DSM 17294</strain>
    </source>
</reference>
<evidence type="ECO:0000259" key="2">
    <source>
        <dbReference type="Pfam" id="PF12706"/>
    </source>
</evidence>
<proteinExistence type="predicted"/>
<keyword evidence="4" id="KW-1185">Reference proteome</keyword>
<sequence length="253" mass="26979">MTALTLIRHATILLELAGQTFLVDPMLDDARSHDAVEGTSNPTRWPLVGLPTGAAEVVASATAVLITHTHVDHLDDTAIAFLRDRSVPVFCQPFDVAELTERGLPDVRPVDEVTHWRGVAIRRTGGQHGTGAQADLMGPVSGWLLTHGGQQVYVAGDTVWCDEVAAVLDVNQPQVVVVNAGEARMVTGDPITMGADDVFATCRYPGRRQVIAVHLEALNHCGLTRAELACDAAAAGLEVTIPRDGERVSLFQG</sequence>
<dbReference type="EMBL" id="JACHNF010000001">
    <property type="protein sequence ID" value="MBB5983729.1"/>
    <property type="molecule type" value="Genomic_DNA"/>
</dbReference>
<dbReference type="Gene3D" id="3.60.15.10">
    <property type="entry name" value="Ribonuclease Z/Hydroxyacylglutathione hydrolase-like"/>
    <property type="match status" value="1"/>
</dbReference>
<dbReference type="PANTHER" id="PTHR43546">
    <property type="entry name" value="UPF0173 METAL-DEPENDENT HYDROLASE MJ1163-RELATED"/>
    <property type="match status" value="1"/>
</dbReference>
<dbReference type="Pfam" id="PF12706">
    <property type="entry name" value="Lactamase_B_2"/>
    <property type="match status" value="1"/>
</dbReference>
<name>A0A841DZX6_9ACTN</name>
<dbReference type="InterPro" id="IPR036866">
    <property type="entry name" value="RibonucZ/Hydroxyglut_hydro"/>
</dbReference>
<dbReference type="SUPFAM" id="SSF56281">
    <property type="entry name" value="Metallo-hydrolase/oxidoreductase"/>
    <property type="match status" value="1"/>
</dbReference>
<organism evidence="3 4">
    <name type="scientific">Kribbella solani</name>
    <dbReference type="NCBI Taxonomy" id="236067"/>
    <lineage>
        <taxon>Bacteria</taxon>
        <taxon>Bacillati</taxon>
        <taxon>Actinomycetota</taxon>
        <taxon>Actinomycetes</taxon>
        <taxon>Propionibacteriales</taxon>
        <taxon>Kribbellaceae</taxon>
        <taxon>Kribbella</taxon>
    </lineage>
</organism>
<dbReference type="InterPro" id="IPR050114">
    <property type="entry name" value="UPF0173_UPF0282_UlaG_hydrolase"/>
</dbReference>
<dbReference type="InterPro" id="IPR001279">
    <property type="entry name" value="Metallo-B-lactamas"/>
</dbReference>
<dbReference type="AlphaFoldDB" id="A0A841DZX6"/>
<dbReference type="GO" id="GO:0016787">
    <property type="term" value="F:hydrolase activity"/>
    <property type="evidence" value="ECO:0007669"/>
    <property type="project" value="UniProtKB-KW"/>
</dbReference>
<evidence type="ECO:0000313" key="3">
    <source>
        <dbReference type="EMBL" id="MBB5983729.1"/>
    </source>
</evidence>
<evidence type="ECO:0000313" key="4">
    <source>
        <dbReference type="Proteomes" id="UP000558997"/>
    </source>
</evidence>